<dbReference type="SUPFAM" id="SSF141868">
    <property type="entry name" value="EAL domain-like"/>
    <property type="match status" value="1"/>
</dbReference>
<evidence type="ECO:0000313" key="5">
    <source>
        <dbReference type="Proteomes" id="UP000716322"/>
    </source>
</evidence>
<feature type="domain" description="GGDEF" evidence="3">
    <location>
        <begin position="150"/>
        <end position="283"/>
    </location>
</feature>
<dbReference type="EMBL" id="JAAQOM010000021">
    <property type="protein sequence ID" value="NIA57355.1"/>
    <property type="molecule type" value="Genomic_DNA"/>
</dbReference>
<dbReference type="NCBIfam" id="TIGR00254">
    <property type="entry name" value="GGDEF"/>
    <property type="match status" value="1"/>
</dbReference>
<accession>A0ABX0PNC8</accession>
<keyword evidence="1" id="KW-0812">Transmembrane</keyword>
<dbReference type="CDD" id="cd01948">
    <property type="entry name" value="EAL"/>
    <property type="match status" value="1"/>
</dbReference>
<keyword evidence="1" id="KW-0472">Membrane</keyword>
<dbReference type="RefSeq" id="WP_166863860.1">
    <property type="nucleotide sequence ID" value="NZ_JAAQOM010000021.1"/>
</dbReference>
<evidence type="ECO:0000259" key="2">
    <source>
        <dbReference type="PROSITE" id="PS50883"/>
    </source>
</evidence>
<sequence length="571" mass="62071">MESTAGRRRPISRRCALEARALTLPPLRRRRQDARTIRIISLAGGSVLALACALLVFLLQARRDGSMGGNAALEMALLSAGLTGSVALGVYAIGLRKPFIRQKRVENDLRRREEAFRTLSLFDELTGLPNRTLLADRVRRAIADGARTGTGCALMIVGLDDLAEVNDSFGHGARDALLCEAGMRLQCQLRAGETVARLGGDEFAVLLPGVRGPDDAELVARKLIDTLTARYLLDTHEVIVSADVGIALCPDDSVADDELFRFAGSALNHARRAGRTSVQFYVAQLTARSAARLELAAALHKAVRGGELELYFQPQIDLRDGSVASVEALLRWQRPGQGFFPPDQFIPIAEESNLIVDIGEWVLATACRDIVARNAMLDRPIAVSVNVSARQFIRHDFVATVERVLVANGCRPEWVKLEITERVLLQDNEDIAGTLDRLHALGLVISIDDFGTGYSALGYLNRFPVDEIKIDRSFVSDIPQDATKSELVKAILSMASALRLQVVAEGVETAAQVDCLKAHGCRFVQGYLFGAPMPGAALDEVLHPGRRELAATSSEPAIMERLLSDTTSPVR</sequence>
<dbReference type="Pfam" id="PF00990">
    <property type="entry name" value="GGDEF"/>
    <property type="match status" value="1"/>
</dbReference>
<dbReference type="Gene3D" id="3.30.70.270">
    <property type="match status" value="1"/>
</dbReference>
<protein>
    <submittedName>
        <fullName evidence="4">Bifunctional diguanylate cyclase/phosphodiesterase</fullName>
    </submittedName>
</protein>
<evidence type="ECO:0000259" key="3">
    <source>
        <dbReference type="PROSITE" id="PS50887"/>
    </source>
</evidence>
<gene>
    <name evidence="4" type="ORF">HAV22_27395</name>
</gene>
<dbReference type="InterPro" id="IPR035919">
    <property type="entry name" value="EAL_sf"/>
</dbReference>
<name>A0ABX0PNC8_9BURK</name>
<dbReference type="InterPro" id="IPR029787">
    <property type="entry name" value="Nucleotide_cyclase"/>
</dbReference>
<dbReference type="PANTHER" id="PTHR44757">
    <property type="entry name" value="DIGUANYLATE CYCLASE DGCP"/>
    <property type="match status" value="1"/>
</dbReference>
<reference evidence="4 5" key="1">
    <citation type="submission" date="2020-03" db="EMBL/GenBank/DDBJ databases">
        <title>Genome sequence of strain Massilia sp. TW-1.</title>
        <authorList>
            <person name="Chaudhary D.K."/>
        </authorList>
    </citation>
    <scope>NUCLEOTIDE SEQUENCE [LARGE SCALE GENOMIC DNA]</scope>
    <source>
        <strain evidence="4 5">TW-1</strain>
    </source>
</reference>
<dbReference type="InterPro" id="IPR052155">
    <property type="entry name" value="Biofilm_reg_signaling"/>
</dbReference>
<feature type="transmembrane region" description="Helical" evidence="1">
    <location>
        <begin position="71"/>
        <end position="94"/>
    </location>
</feature>
<keyword evidence="5" id="KW-1185">Reference proteome</keyword>
<keyword evidence="1" id="KW-1133">Transmembrane helix</keyword>
<evidence type="ECO:0000313" key="4">
    <source>
        <dbReference type="EMBL" id="NIA57355.1"/>
    </source>
</evidence>
<dbReference type="InterPro" id="IPR001633">
    <property type="entry name" value="EAL_dom"/>
</dbReference>
<dbReference type="PROSITE" id="PS50887">
    <property type="entry name" value="GGDEF"/>
    <property type="match status" value="1"/>
</dbReference>
<dbReference type="PROSITE" id="PS50883">
    <property type="entry name" value="EAL"/>
    <property type="match status" value="1"/>
</dbReference>
<dbReference type="CDD" id="cd01949">
    <property type="entry name" value="GGDEF"/>
    <property type="match status" value="1"/>
</dbReference>
<dbReference type="SMART" id="SM00052">
    <property type="entry name" value="EAL"/>
    <property type="match status" value="1"/>
</dbReference>
<dbReference type="Pfam" id="PF00563">
    <property type="entry name" value="EAL"/>
    <property type="match status" value="1"/>
</dbReference>
<dbReference type="Proteomes" id="UP000716322">
    <property type="component" value="Unassembled WGS sequence"/>
</dbReference>
<dbReference type="InterPro" id="IPR043128">
    <property type="entry name" value="Rev_trsase/Diguanyl_cyclase"/>
</dbReference>
<evidence type="ECO:0000256" key="1">
    <source>
        <dbReference type="SAM" id="Phobius"/>
    </source>
</evidence>
<dbReference type="SUPFAM" id="SSF55073">
    <property type="entry name" value="Nucleotide cyclase"/>
    <property type="match status" value="1"/>
</dbReference>
<dbReference type="Gene3D" id="3.20.20.450">
    <property type="entry name" value="EAL domain"/>
    <property type="match status" value="1"/>
</dbReference>
<feature type="transmembrane region" description="Helical" evidence="1">
    <location>
        <begin position="37"/>
        <end position="59"/>
    </location>
</feature>
<proteinExistence type="predicted"/>
<feature type="domain" description="EAL" evidence="2">
    <location>
        <begin position="292"/>
        <end position="546"/>
    </location>
</feature>
<dbReference type="InterPro" id="IPR000160">
    <property type="entry name" value="GGDEF_dom"/>
</dbReference>
<organism evidence="4 5">
    <name type="scientific">Telluria antibiotica</name>
    <dbReference type="NCBI Taxonomy" id="2717319"/>
    <lineage>
        <taxon>Bacteria</taxon>
        <taxon>Pseudomonadati</taxon>
        <taxon>Pseudomonadota</taxon>
        <taxon>Betaproteobacteria</taxon>
        <taxon>Burkholderiales</taxon>
        <taxon>Oxalobacteraceae</taxon>
        <taxon>Telluria group</taxon>
        <taxon>Telluria</taxon>
    </lineage>
</organism>
<comment type="caution">
    <text evidence="4">The sequence shown here is derived from an EMBL/GenBank/DDBJ whole genome shotgun (WGS) entry which is preliminary data.</text>
</comment>
<dbReference type="SMART" id="SM00267">
    <property type="entry name" value="GGDEF"/>
    <property type="match status" value="1"/>
</dbReference>
<dbReference type="PANTHER" id="PTHR44757:SF2">
    <property type="entry name" value="BIOFILM ARCHITECTURE MAINTENANCE PROTEIN MBAA"/>
    <property type="match status" value="1"/>
</dbReference>